<evidence type="ECO:0000259" key="6">
    <source>
        <dbReference type="Pfam" id="PF07992"/>
    </source>
</evidence>
<dbReference type="OrthoDB" id="202203at2759"/>
<feature type="domain" description="FAD/NAD(P)-binding" evidence="6">
    <location>
        <begin position="10"/>
        <end position="286"/>
    </location>
</feature>
<comment type="function">
    <text evidence="5">Putative FAD-dependent oxidoreductase.</text>
</comment>
<comment type="similarity">
    <text evidence="1">Belongs to the FAD-dependent oxidoreductase family.</text>
</comment>
<reference evidence="7" key="2">
    <citation type="submission" date="2019-07" db="EMBL/GenBank/DDBJ databases">
        <authorList>
            <person name="Yang Y."/>
            <person name="Bocs S."/>
            <person name="Baudouin L."/>
        </authorList>
    </citation>
    <scope>NUCLEOTIDE SEQUENCE</scope>
    <source>
        <tissue evidence="7">Spear leaf of Hainan Tall coconut</tissue>
    </source>
</reference>
<dbReference type="FunFam" id="3.50.50.100:FF:000006">
    <property type="entry name" value="apoptosis-inducing factor 2"/>
    <property type="match status" value="1"/>
</dbReference>
<dbReference type="Pfam" id="PF07992">
    <property type="entry name" value="Pyr_redox_2"/>
    <property type="match status" value="1"/>
</dbReference>
<evidence type="ECO:0000256" key="5">
    <source>
        <dbReference type="ARBA" id="ARBA00057036"/>
    </source>
</evidence>
<keyword evidence="4" id="KW-0560">Oxidoreductase</keyword>
<dbReference type="InterPro" id="IPR023753">
    <property type="entry name" value="FAD/NAD-binding_dom"/>
</dbReference>
<dbReference type="EMBL" id="CM017882">
    <property type="protein sequence ID" value="KAG1364134.1"/>
    <property type="molecule type" value="Genomic_DNA"/>
</dbReference>
<dbReference type="PRINTS" id="PR00368">
    <property type="entry name" value="FADPNR"/>
</dbReference>
<reference evidence="7" key="1">
    <citation type="journal article" date="2017" name="Gigascience">
        <title>The genome draft of coconut (Cocos nucifera).</title>
        <authorList>
            <person name="Xiao Y."/>
            <person name="Xu P."/>
            <person name="Fan H."/>
            <person name="Baudouin L."/>
            <person name="Xia W."/>
            <person name="Bocs S."/>
            <person name="Xu J."/>
            <person name="Li Q."/>
            <person name="Guo A."/>
            <person name="Zhou L."/>
            <person name="Li J."/>
            <person name="Wu Y."/>
            <person name="Ma Z."/>
            <person name="Armero A."/>
            <person name="Issali A.E."/>
            <person name="Liu N."/>
            <person name="Peng M."/>
            <person name="Yang Y."/>
        </authorList>
    </citation>
    <scope>NUCLEOTIDE SEQUENCE</scope>
    <source>
        <tissue evidence="7">Spear leaf of Hainan Tall coconut</tissue>
    </source>
</reference>
<dbReference type="Gene3D" id="3.50.50.100">
    <property type="match status" value="1"/>
</dbReference>
<dbReference type="PANTHER" id="PTHR43735">
    <property type="entry name" value="APOPTOSIS-INDUCING FACTOR 1"/>
    <property type="match status" value="1"/>
</dbReference>
<dbReference type="GO" id="GO:0004174">
    <property type="term" value="F:electron-transferring-flavoprotein dehydrogenase activity"/>
    <property type="evidence" value="ECO:0007669"/>
    <property type="project" value="TreeGrafter"/>
</dbReference>
<evidence type="ECO:0000256" key="3">
    <source>
        <dbReference type="ARBA" id="ARBA00022827"/>
    </source>
</evidence>
<keyword evidence="8" id="KW-1185">Reference proteome</keyword>
<dbReference type="SUPFAM" id="SSF51905">
    <property type="entry name" value="FAD/NAD(P)-binding domain"/>
    <property type="match status" value="1"/>
</dbReference>
<dbReference type="GO" id="GO:0005737">
    <property type="term" value="C:cytoplasm"/>
    <property type="evidence" value="ECO:0007669"/>
    <property type="project" value="TreeGrafter"/>
</dbReference>
<dbReference type="PANTHER" id="PTHR43735:SF3">
    <property type="entry name" value="FERROPTOSIS SUPPRESSOR PROTEIN 1"/>
    <property type="match status" value="1"/>
</dbReference>
<accession>A0A8K0IPT2</accession>
<evidence type="ECO:0000313" key="8">
    <source>
        <dbReference type="Proteomes" id="UP000797356"/>
    </source>
</evidence>
<keyword evidence="2" id="KW-0285">Flavoprotein</keyword>
<evidence type="ECO:0000256" key="4">
    <source>
        <dbReference type="ARBA" id="ARBA00023002"/>
    </source>
</evidence>
<dbReference type="Proteomes" id="UP000797356">
    <property type="component" value="Chromosome 11"/>
</dbReference>
<gene>
    <name evidence="7" type="ORF">COCNU_11G009610</name>
</gene>
<proteinExistence type="inferred from homology"/>
<comment type="caution">
    <text evidence="7">The sequence shown here is derived from an EMBL/GenBank/DDBJ whole genome shotgun (WGS) entry which is preliminary data.</text>
</comment>
<keyword evidence="3" id="KW-0274">FAD</keyword>
<dbReference type="InterPro" id="IPR036188">
    <property type="entry name" value="FAD/NAD-bd_sf"/>
</dbReference>
<protein>
    <submittedName>
        <fullName evidence="7">Apoptosis-inducing factor</fullName>
    </submittedName>
</protein>
<name>A0A8K0IPT2_COCNU</name>
<organism evidence="7 8">
    <name type="scientific">Cocos nucifera</name>
    <name type="common">Coconut palm</name>
    <dbReference type="NCBI Taxonomy" id="13894"/>
    <lineage>
        <taxon>Eukaryota</taxon>
        <taxon>Viridiplantae</taxon>
        <taxon>Streptophyta</taxon>
        <taxon>Embryophyta</taxon>
        <taxon>Tracheophyta</taxon>
        <taxon>Spermatophyta</taxon>
        <taxon>Magnoliopsida</taxon>
        <taxon>Liliopsida</taxon>
        <taxon>Arecaceae</taxon>
        <taxon>Arecoideae</taxon>
        <taxon>Cocoseae</taxon>
        <taxon>Attaleinae</taxon>
        <taxon>Cocos</taxon>
    </lineage>
</organism>
<evidence type="ECO:0000313" key="7">
    <source>
        <dbReference type="EMBL" id="KAG1364134.1"/>
    </source>
</evidence>
<dbReference type="AlphaFoldDB" id="A0A8K0IPT2"/>
<evidence type="ECO:0000256" key="2">
    <source>
        <dbReference type="ARBA" id="ARBA00022630"/>
    </source>
</evidence>
<sequence length="363" mass="40102">MVGGESQKKRVVVVGGGVAGALLAKKMQFDVDVLLIDPKEYFEIPWTRLRSMVEPSFAERTLIKHTDYLTNGRVVTSRAISITESEVFTEDGQKIIYDYLALATGYADPTPRSRKDRLEQFQQDNDKIKSSSSILIIGGGRMGVELAGEIATDYPEKNVTLIHKGPRLLEYIGPKASNKALKLLKSKRVEVLLEQSVDLDSITEGERVFTTSAGKSITAGCHFVCVGRPSGSTWLQETFLKESLDKSGRLMVDENLRVKGRSNIFAIGDITDIREIKLGYLAQKHAAVVAKNLKLLTKEGRESKLATYKPSSAIMVMVALGRKQGVAQLPFMTIGGRLPAMIKSKDLFVGWIRKEMGLDHRAV</sequence>
<evidence type="ECO:0000256" key="1">
    <source>
        <dbReference type="ARBA" id="ARBA00006442"/>
    </source>
</evidence>
<dbReference type="GO" id="GO:0050660">
    <property type="term" value="F:flavin adenine dinucleotide binding"/>
    <property type="evidence" value="ECO:0007669"/>
    <property type="project" value="TreeGrafter"/>
</dbReference>